<dbReference type="AlphaFoldDB" id="A0A5M6INL1"/>
<organism evidence="2 3">
    <name type="scientific">Rhodovastum atsumiense</name>
    <dbReference type="NCBI Taxonomy" id="504468"/>
    <lineage>
        <taxon>Bacteria</taxon>
        <taxon>Pseudomonadati</taxon>
        <taxon>Pseudomonadota</taxon>
        <taxon>Alphaproteobacteria</taxon>
        <taxon>Acetobacterales</taxon>
        <taxon>Acetobacteraceae</taxon>
        <taxon>Rhodovastum</taxon>
    </lineage>
</organism>
<name>A0A5M6INL1_9PROT</name>
<dbReference type="InterPro" id="IPR010852">
    <property type="entry name" value="ABATE"/>
</dbReference>
<dbReference type="Pfam" id="PF11706">
    <property type="entry name" value="zf-CGNR"/>
    <property type="match status" value="1"/>
</dbReference>
<comment type="caution">
    <text evidence="2">The sequence shown here is derived from an EMBL/GenBank/DDBJ whole genome shotgun (WGS) entry which is preliminary data.</text>
</comment>
<dbReference type="Gene3D" id="1.10.3300.10">
    <property type="entry name" value="Jann2411-like domain"/>
    <property type="match status" value="1"/>
</dbReference>
<protein>
    <recommendedName>
        <fullName evidence="1">Zinc finger CGNR domain-containing protein</fullName>
    </recommendedName>
</protein>
<dbReference type="SUPFAM" id="SSF160904">
    <property type="entry name" value="Jann2411-like"/>
    <property type="match status" value="1"/>
</dbReference>
<gene>
    <name evidence="2" type="ORF">F1189_21935</name>
</gene>
<dbReference type="Pfam" id="PF07336">
    <property type="entry name" value="ABATE"/>
    <property type="match status" value="1"/>
</dbReference>
<evidence type="ECO:0000313" key="3">
    <source>
        <dbReference type="Proteomes" id="UP000325255"/>
    </source>
</evidence>
<evidence type="ECO:0000259" key="1">
    <source>
        <dbReference type="Pfam" id="PF11706"/>
    </source>
</evidence>
<dbReference type="PANTHER" id="PTHR35525:SF3">
    <property type="entry name" value="BLL6575 PROTEIN"/>
    <property type="match status" value="1"/>
</dbReference>
<evidence type="ECO:0000313" key="2">
    <source>
        <dbReference type="EMBL" id="KAA5609856.1"/>
    </source>
</evidence>
<accession>A0A5M6INL1</accession>
<dbReference type="InterPro" id="IPR023286">
    <property type="entry name" value="ABATE_dom_sf"/>
</dbReference>
<feature type="domain" description="Zinc finger CGNR" evidence="1">
    <location>
        <begin position="141"/>
        <end position="183"/>
    </location>
</feature>
<dbReference type="PANTHER" id="PTHR35525">
    <property type="entry name" value="BLL6575 PROTEIN"/>
    <property type="match status" value="1"/>
</dbReference>
<reference evidence="2 3" key="1">
    <citation type="submission" date="2019-09" db="EMBL/GenBank/DDBJ databases">
        <title>Genome sequence of Rhodovastum atsumiense, a diverse member of the Acetobacteraceae family of non-sulfur purple photosynthetic bacteria.</title>
        <authorList>
            <person name="Meyer T."/>
            <person name="Kyndt J."/>
        </authorList>
    </citation>
    <scope>NUCLEOTIDE SEQUENCE [LARGE SCALE GENOMIC DNA]</scope>
    <source>
        <strain evidence="2 3">DSM 21279</strain>
    </source>
</reference>
<proteinExistence type="predicted"/>
<sequence>MKAPQEFRFNSGCLALDLVATVRRRASLPHDVLAPPGAPARWLRDAALLNDLSALSVAQEAGVRLLRETIWTLADAVTQGRALPAEAVDYLNAVAACPVPVPQLDAASATILRIATDPVQAALATIAQDAVDLLGGPLRTRIKACCQPDCRMLFLDTSPSMRRRWCSMDRCGSRAKGGAFRQRLKESHQLPE</sequence>
<dbReference type="RefSeq" id="WP_150043025.1">
    <property type="nucleotide sequence ID" value="NZ_OW485601.1"/>
</dbReference>
<dbReference type="Proteomes" id="UP000325255">
    <property type="component" value="Unassembled WGS sequence"/>
</dbReference>
<dbReference type="InterPro" id="IPR021005">
    <property type="entry name" value="Znf_CGNR"/>
</dbReference>
<dbReference type="OrthoDB" id="9808437at2"/>
<keyword evidence="3" id="KW-1185">Reference proteome</keyword>
<dbReference type="EMBL" id="VWPK01000042">
    <property type="protein sequence ID" value="KAA5609856.1"/>
    <property type="molecule type" value="Genomic_DNA"/>
</dbReference>